<protein>
    <recommendedName>
        <fullName evidence="1">VWFA domain-containing protein</fullName>
    </recommendedName>
</protein>
<gene>
    <name evidence="2" type="ORF">GCM10017567_59060</name>
</gene>
<name>A0ABQ3KM44_9PSEU</name>
<dbReference type="EMBL" id="BNAW01000032">
    <property type="protein sequence ID" value="GHG31169.1"/>
    <property type="molecule type" value="Genomic_DNA"/>
</dbReference>
<feature type="domain" description="VWFA" evidence="1">
    <location>
        <begin position="4"/>
        <end position="185"/>
    </location>
</feature>
<dbReference type="Proteomes" id="UP000649955">
    <property type="component" value="Unassembled WGS sequence"/>
</dbReference>
<dbReference type="InterPro" id="IPR036465">
    <property type="entry name" value="vWFA_dom_sf"/>
</dbReference>
<dbReference type="InterPro" id="IPR002035">
    <property type="entry name" value="VWF_A"/>
</dbReference>
<sequence>MHRIMPLYLVVNTSRSMAARLVEIEHVLTALSDELLESPILGDRVRVCLVTFAESARCVLPLSDLTEVTDFPALSPGRETRFGPAFQLLTRLTGADSAAHLAAGVSFYRPLVLLVTDGVPADRGWREAFDQFYRHAHPRLILITLGVERSQAQQILDAMQVSGMRMLSDSPDQPLAKQILADLMAYTDELVTSRAIRNRDDFA</sequence>
<accession>A0ABQ3KM44</accession>
<dbReference type="SMART" id="SM00327">
    <property type="entry name" value="VWA"/>
    <property type="match status" value="1"/>
</dbReference>
<proteinExistence type="predicted"/>
<evidence type="ECO:0000259" key="1">
    <source>
        <dbReference type="SMART" id="SM00327"/>
    </source>
</evidence>
<evidence type="ECO:0000313" key="3">
    <source>
        <dbReference type="Proteomes" id="UP000649955"/>
    </source>
</evidence>
<reference evidence="3" key="1">
    <citation type="journal article" date="2019" name="Int. J. Syst. Evol. Microbiol.">
        <title>The Global Catalogue of Microorganisms (GCM) 10K type strain sequencing project: providing services to taxonomists for standard genome sequencing and annotation.</title>
        <authorList>
            <consortium name="The Broad Institute Genomics Platform"/>
            <consortium name="The Broad Institute Genome Sequencing Center for Infectious Disease"/>
            <person name="Wu L."/>
            <person name="Ma J."/>
        </authorList>
    </citation>
    <scope>NUCLEOTIDE SEQUENCE [LARGE SCALE GENOMIC DNA]</scope>
    <source>
        <strain evidence="3">CGMCC 4.7680</strain>
    </source>
</reference>
<evidence type="ECO:0000313" key="2">
    <source>
        <dbReference type="EMBL" id="GHG31169.1"/>
    </source>
</evidence>
<organism evidence="2 3">
    <name type="scientific">Amycolatopsis bullii</name>
    <dbReference type="NCBI Taxonomy" id="941987"/>
    <lineage>
        <taxon>Bacteria</taxon>
        <taxon>Bacillati</taxon>
        <taxon>Actinomycetota</taxon>
        <taxon>Actinomycetes</taxon>
        <taxon>Pseudonocardiales</taxon>
        <taxon>Pseudonocardiaceae</taxon>
        <taxon>Amycolatopsis</taxon>
    </lineage>
</organism>
<comment type="caution">
    <text evidence="2">The sequence shown here is derived from an EMBL/GenBank/DDBJ whole genome shotgun (WGS) entry which is preliminary data.</text>
</comment>
<keyword evidence="3" id="KW-1185">Reference proteome</keyword>
<dbReference type="Gene3D" id="3.40.50.410">
    <property type="entry name" value="von Willebrand factor, type A domain"/>
    <property type="match status" value="1"/>
</dbReference>
<dbReference type="RefSeq" id="WP_191314580.1">
    <property type="nucleotide sequence ID" value="NZ_BNAW01000032.1"/>
</dbReference>
<dbReference type="SUPFAM" id="SSF53300">
    <property type="entry name" value="vWA-like"/>
    <property type="match status" value="1"/>
</dbReference>